<dbReference type="CDD" id="cd06261">
    <property type="entry name" value="TM_PBP2"/>
    <property type="match status" value="1"/>
</dbReference>
<evidence type="ECO:0000256" key="6">
    <source>
        <dbReference type="ARBA" id="ARBA00022692"/>
    </source>
</evidence>
<keyword evidence="3 9" id="KW-0813">Transport</keyword>
<keyword evidence="6 9" id="KW-0812">Transmembrane</keyword>
<dbReference type="InterPro" id="IPR011864">
    <property type="entry name" value="Phosphate_PstC"/>
</dbReference>
<dbReference type="InterPro" id="IPR035906">
    <property type="entry name" value="MetI-like_sf"/>
</dbReference>
<dbReference type="Proteomes" id="UP000010321">
    <property type="component" value="Unassembled WGS sequence"/>
</dbReference>
<evidence type="ECO:0000256" key="1">
    <source>
        <dbReference type="ARBA" id="ARBA00004651"/>
    </source>
</evidence>
<reference evidence="12 13" key="1">
    <citation type="submission" date="2011-02" db="EMBL/GenBank/DDBJ databases">
        <authorList>
            <person name="Weinstock G."/>
            <person name="Sodergren E."/>
            <person name="Clifton S."/>
            <person name="Fulton L."/>
            <person name="Fulton B."/>
            <person name="Courtney L."/>
            <person name="Fronick C."/>
            <person name="Harrison M."/>
            <person name="Strong C."/>
            <person name="Farmer C."/>
            <person name="Delahaunty K."/>
            <person name="Markovic C."/>
            <person name="Hall O."/>
            <person name="Minx P."/>
            <person name="Tomlinson C."/>
            <person name="Mitreva M."/>
            <person name="Hou S."/>
            <person name="Chen J."/>
            <person name="Wollam A."/>
            <person name="Pepin K.H."/>
            <person name="Johnson M."/>
            <person name="Bhonagiri V."/>
            <person name="Zhang X."/>
            <person name="Suruliraj S."/>
            <person name="Warren W."/>
            <person name="Chinwalla A."/>
            <person name="Mardis E.R."/>
            <person name="Wilson R.K."/>
        </authorList>
    </citation>
    <scope>NUCLEOTIDE SEQUENCE [LARGE SCALE GENOMIC DNA]</scope>
    <source>
        <strain evidence="12 13">YIT 12056</strain>
    </source>
</reference>
<proteinExistence type="inferred from homology"/>
<evidence type="ECO:0000256" key="9">
    <source>
        <dbReference type="RuleBase" id="RU363032"/>
    </source>
</evidence>
<dbReference type="Gene3D" id="3.40.190.10">
    <property type="entry name" value="Periplasmic binding protein-like II"/>
    <property type="match status" value="1"/>
</dbReference>
<dbReference type="InterPro" id="IPR000515">
    <property type="entry name" value="MetI-like"/>
</dbReference>
<dbReference type="PANTHER" id="PTHR30425:SF1">
    <property type="entry name" value="PHOSPHATE TRANSPORT SYSTEM PERMEASE PROTEIN PSTC"/>
    <property type="match status" value="1"/>
</dbReference>
<keyword evidence="5 10" id="KW-0592">Phosphate transport</keyword>
<evidence type="ECO:0000256" key="10">
    <source>
        <dbReference type="RuleBase" id="RU363054"/>
    </source>
</evidence>
<comment type="subcellular location">
    <subcellularLocation>
        <location evidence="1 9">Cell membrane</location>
        <topology evidence="1 9">Multi-pass membrane protein</topology>
    </subcellularLocation>
</comment>
<comment type="caution">
    <text evidence="12">The sequence shown here is derived from an EMBL/GenBank/DDBJ whole genome shotgun (WGS) entry which is preliminary data.</text>
</comment>
<accession>A0ABN0CNX1</accession>
<evidence type="ECO:0000256" key="3">
    <source>
        <dbReference type="ARBA" id="ARBA00022448"/>
    </source>
</evidence>
<feature type="transmembrane region" description="Helical" evidence="9">
    <location>
        <begin position="39"/>
        <end position="60"/>
    </location>
</feature>
<sequence>MFETFLSNDSHTTLISTPFLCAQKKVGNMKKVFEKIIEGILACSGFVTSLTIVLIVLFLFSEAVGLFHSRVIEEGYVLALNKDNKVSELTPVQIKDVFDEEITNWREVGGENLPIRLFRLEDVTRYYTEEQLGASYENAGACITDLVERTPGIVAFVPRQFIVRPDSVHLLWDNTISLKDVFAGAEWFPTATPAPQFGFLPLITGTLWVSLFAILIALPFGLAVAVYMSEVADHKIRNLMKPVIELLSGIPSVVYGFFGLIVIVPLLQRVFDLPVGESGLAGSIVLAIMALPTIITVTEDAMRNCPRAMREASLALGASQWQTIYKVVIPYSISGITSGVVLGIGRAVGETMAVLMVTGNAAVIPHSILEPLRTIPATIAAELGEAPAGGAHYEALFLLGVVLFFISLLINFTVEAVSSGKRK</sequence>
<dbReference type="InterPro" id="IPR051124">
    <property type="entry name" value="Phosphate_Transport_Permease"/>
</dbReference>
<evidence type="ECO:0000256" key="2">
    <source>
        <dbReference type="ARBA" id="ARBA00007069"/>
    </source>
</evidence>
<feature type="transmembrane region" description="Helical" evidence="9">
    <location>
        <begin position="323"/>
        <end position="345"/>
    </location>
</feature>
<name>A0ABN0CNX1_9BACE</name>
<gene>
    <name evidence="12" type="ORF">HMPREF9445_01543</name>
</gene>
<dbReference type="EMBL" id="AFBM01000016">
    <property type="protein sequence ID" value="EGF52313.1"/>
    <property type="molecule type" value="Genomic_DNA"/>
</dbReference>
<evidence type="ECO:0000256" key="8">
    <source>
        <dbReference type="ARBA" id="ARBA00023136"/>
    </source>
</evidence>
<evidence type="ECO:0000256" key="7">
    <source>
        <dbReference type="ARBA" id="ARBA00022989"/>
    </source>
</evidence>
<dbReference type="PANTHER" id="PTHR30425">
    <property type="entry name" value="PHOSPHATE TRANSPORT SYSTEM PERMEASE PROTEIN PST"/>
    <property type="match status" value="1"/>
</dbReference>
<feature type="transmembrane region" description="Helical" evidence="9">
    <location>
        <begin position="249"/>
        <end position="268"/>
    </location>
</feature>
<feature type="transmembrane region" description="Helical" evidence="9">
    <location>
        <begin position="395"/>
        <end position="414"/>
    </location>
</feature>
<keyword evidence="4 10" id="KW-1003">Cell membrane</keyword>
<feature type="transmembrane region" description="Helical" evidence="9">
    <location>
        <begin position="207"/>
        <end position="228"/>
    </location>
</feature>
<dbReference type="SUPFAM" id="SSF161098">
    <property type="entry name" value="MetI-like"/>
    <property type="match status" value="1"/>
</dbReference>
<evidence type="ECO:0000313" key="12">
    <source>
        <dbReference type="EMBL" id="EGF52313.1"/>
    </source>
</evidence>
<evidence type="ECO:0000259" key="11">
    <source>
        <dbReference type="PROSITE" id="PS50928"/>
    </source>
</evidence>
<comment type="similarity">
    <text evidence="2 10">Belongs to the binding-protein-dependent transport system permease family. CysTW subfamily.</text>
</comment>
<dbReference type="PROSITE" id="PS50928">
    <property type="entry name" value="ABC_TM1"/>
    <property type="match status" value="1"/>
</dbReference>
<evidence type="ECO:0000313" key="13">
    <source>
        <dbReference type="Proteomes" id="UP000010321"/>
    </source>
</evidence>
<comment type="function">
    <text evidence="10">Part of the binding-protein-dependent transport system for phosphate; probably responsible for the translocation of the substrate across the membrane.</text>
</comment>
<organism evidence="12 13">
    <name type="scientific">Bacteroides clarus YIT 12056</name>
    <dbReference type="NCBI Taxonomy" id="762984"/>
    <lineage>
        <taxon>Bacteria</taxon>
        <taxon>Pseudomonadati</taxon>
        <taxon>Bacteroidota</taxon>
        <taxon>Bacteroidia</taxon>
        <taxon>Bacteroidales</taxon>
        <taxon>Bacteroidaceae</taxon>
        <taxon>Bacteroides</taxon>
    </lineage>
</organism>
<feature type="domain" description="ABC transmembrane type-1" evidence="11">
    <location>
        <begin position="203"/>
        <end position="414"/>
    </location>
</feature>
<protein>
    <recommendedName>
        <fullName evidence="10">Phosphate transport system permease protein</fullName>
    </recommendedName>
</protein>
<keyword evidence="7 9" id="KW-1133">Transmembrane helix</keyword>
<dbReference type="SUPFAM" id="SSF53850">
    <property type="entry name" value="Periplasmic binding protein-like II"/>
    <property type="match status" value="1"/>
</dbReference>
<keyword evidence="13" id="KW-1185">Reference proteome</keyword>
<dbReference type="Pfam" id="PF00528">
    <property type="entry name" value="BPD_transp_1"/>
    <property type="match status" value="1"/>
</dbReference>
<dbReference type="NCBIfam" id="TIGR02138">
    <property type="entry name" value="phosphate_pstC"/>
    <property type="match status" value="1"/>
</dbReference>
<feature type="transmembrane region" description="Helical" evidence="9">
    <location>
        <begin position="280"/>
        <end position="302"/>
    </location>
</feature>
<evidence type="ECO:0000256" key="5">
    <source>
        <dbReference type="ARBA" id="ARBA00022592"/>
    </source>
</evidence>
<keyword evidence="8 9" id="KW-0472">Membrane</keyword>
<evidence type="ECO:0000256" key="4">
    <source>
        <dbReference type="ARBA" id="ARBA00022475"/>
    </source>
</evidence>
<dbReference type="Gene3D" id="1.10.3720.10">
    <property type="entry name" value="MetI-like"/>
    <property type="match status" value="1"/>
</dbReference>